<evidence type="ECO:0000313" key="2">
    <source>
        <dbReference type="EMBL" id="CAI9177629.1"/>
    </source>
</evidence>
<feature type="region of interest" description="Disordered" evidence="1">
    <location>
        <begin position="1"/>
        <end position="98"/>
    </location>
</feature>
<keyword evidence="3" id="KW-1185">Reference proteome</keyword>
<accession>A0ABN9A108</accession>
<name>A0ABN9A108_RANTA</name>
<protein>
    <submittedName>
        <fullName evidence="2">Uncharacterized protein</fullName>
    </submittedName>
</protein>
<sequence length="98" mass="10449">MATSRIEAEVTGAQHAERTARLRKTELMPCDFASRKATAQREERSEGGGARPGSPGRHGGKAGRGLASVLRDRGTGHCVGRGWPRGAVGKGRQEERRG</sequence>
<dbReference type="EMBL" id="OX459943">
    <property type="protein sequence ID" value="CAI9177629.1"/>
    <property type="molecule type" value="Genomic_DNA"/>
</dbReference>
<organism evidence="2 3">
    <name type="scientific">Rangifer tarandus platyrhynchus</name>
    <name type="common">Svalbard reindeer</name>
    <dbReference type="NCBI Taxonomy" id="3082113"/>
    <lineage>
        <taxon>Eukaryota</taxon>
        <taxon>Metazoa</taxon>
        <taxon>Chordata</taxon>
        <taxon>Craniata</taxon>
        <taxon>Vertebrata</taxon>
        <taxon>Euteleostomi</taxon>
        <taxon>Mammalia</taxon>
        <taxon>Eutheria</taxon>
        <taxon>Laurasiatheria</taxon>
        <taxon>Artiodactyla</taxon>
        <taxon>Ruminantia</taxon>
        <taxon>Pecora</taxon>
        <taxon>Cervidae</taxon>
        <taxon>Odocoileinae</taxon>
        <taxon>Rangifer</taxon>
    </lineage>
</organism>
<evidence type="ECO:0000256" key="1">
    <source>
        <dbReference type="SAM" id="MobiDB-lite"/>
    </source>
</evidence>
<proteinExistence type="predicted"/>
<feature type="compositionally biased region" description="Basic and acidic residues" evidence="1">
    <location>
        <begin position="15"/>
        <end position="26"/>
    </location>
</feature>
<reference evidence="2" key="1">
    <citation type="submission" date="2023-04" db="EMBL/GenBank/DDBJ databases">
        <authorList>
            <consortium name="ELIXIR-Norway"/>
        </authorList>
    </citation>
    <scope>NUCLEOTIDE SEQUENCE [LARGE SCALE GENOMIC DNA]</scope>
</reference>
<gene>
    <name evidence="2" type="ORF">MRATA1EN1_LOCUS26591</name>
</gene>
<evidence type="ECO:0000313" key="3">
    <source>
        <dbReference type="Proteomes" id="UP001176941"/>
    </source>
</evidence>
<dbReference type="Proteomes" id="UP001176941">
    <property type="component" value="Chromosome 7"/>
</dbReference>